<evidence type="ECO:0000256" key="6">
    <source>
        <dbReference type="SAM" id="SignalP"/>
    </source>
</evidence>
<feature type="region of interest" description="Disordered" evidence="5">
    <location>
        <begin position="907"/>
        <end position="926"/>
    </location>
</feature>
<dbReference type="SUPFAM" id="SSF48403">
    <property type="entry name" value="Ankyrin repeat"/>
    <property type="match status" value="1"/>
</dbReference>
<protein>
    <submittedName>
        <fullName evidence="7 8">Uncharacterized protein</fullName>
    </submittedName>
</protein>
<dbReference type="AlphaFoldDB" id="L1ITT3"/>
<feature type="compositionally biased region" description="Acidic residues" evidence="5">
    <location>
        <begin position="695"/>
        <end position="705"/>
    </location>
</feature>
<evidence type="ECO:0000256" key="1">
    <source>
        <dbReference type="ARBA" id="ARBA00022737"/>
    </source>
</evidence>
<feature type="chain" id="PRO_5008770501" evidence="6">
    <location>
        <begin position="26"/>
        <end position="958"/>
    </location>
</feature>
<evidence type="ECO:0000313" key="7">
    <source>
        <dbReference type="EMBL" id="EKX39522.1"/>
    </source>
</evidence>
<dbReference type="HOGENOM" id="CLU_308262_0_0_1"/>
<dbReference type="InterPro" id="IPR050776">
    <property type="entry name" value="Ank_Repeat/CDKN_Inhibitor"/>
</dbReference>
<reference evidence="7 9" key="1">
    <citation type="journal article" date="2012" name="Nature">
        <title>Algal genomes reveal evolutionary mosaicism and the fate of nucleomorphs.</title>
        <authorList>
            <consortium name="DOE Joint Genome Institute"/>
            <person name="Curtis B.A."/>
            <person name="Tanifuji G."/>
            <person name="Burki F."/>
            <person name="Gruber A."/>
            <person name="Irimia M."/>
            <person name="Maruyama S."/>
            <person name="Arias M.C."/>
            <person name="Ball S.G."/>
            <person name="Gile G.H."/>
            <person name="Hirakawa Y."/>
            <person name="Hopkins J.F."/>
            <person name="Kuo A."/>
            <person name="Rensing S.A."/>
            <person name="Schmutz J."/>
            <person name="Symeonidi A."/>
            <person name="Elias M."/>
            <person name="Eveleigh R.J."/>
            <person name="Herman E.K."/>
            <person name="Klute M.J."/>
            <person name="Nakayama T."/>
            <person name="Obornik M."/>
            <person name="Reyes-Prieto A."/>
            <person name="Armbrust E.V."/>
            <person name="Aves S.J."/>
            <person name="Beiko R.G."/>
            <person name="Coutinho P."/>
            <person name="Dacks J.B."/>
            <person name="Durnford D.G."/>
            <person name="Fast N.M."/>
            <person name="Green B.R."/>
            <person name="Grisdale C.J."/>
            <person name="Hempel F."/>
            <person name="Henrissat B."/>
            <person name="Hoppner M.P."/>
            <person name="Ishida K."/>
            <person name="Kim E."/>
            <person name="Koreny L."/>
            <person name="Kroth P.G."/>
            <person name="Liu Y."/>
            <person name="Malik S.B."/>
            <person name="Maier U.G."/>
            <person name="McRose D."/>
            <person name="Mock T."/>
            <person name="Neilson J.A."/>
            <person name="Onodera N.T."/>
            <person name="Poole A.M."/>
            <person name="Pritham E.J."/>
            <person name="Richards T.A."/>
            <person name="Rocap G."/>
            <person name="Roy S.W."/>
            <person name="Sarai C."/>
            <person name="Schaack S."/>
            <person name="Shirato S."/>
            <person name="Slamovits C.H."/>
            <person name="Spencer D.F."/>
            <person name="Suzuki S."/>
            <person name="Worden A.Z."/>
            <person name="Zauner S."/>
            <person name="Barry K."/>
            <person name="Bell C."/>
            <person name="Bharti A.K."/>
            <person name="Crow J.A."/>
            <person name="Grimwood J."/>
            <person name="Kramer R."/>
            <person name="Lindquist E."/>
            <person name="Lucas S."/>
            <person name="Salamov A."/>
            <person name="McFadden G.I."/>
            <person name="Lane C.E."/>
            <person name="Keeling P.J."/>
            <person name="Gray M.W."/>
            <person name="Grigoriev I.V."/>
            <person name="Archibald J.M."/>
        </authorList>
    </citation>
    <scope>NUCLEOTIDE SEQUENCE</scope>
    <source>
        <strain evidence="7 9">CCMP2712</strain>
    </source>
</reference>
<evidence type="ECO:0000313" key="9">
    <source>
        <dbReference type="Proteomes" id="UP000011087"/>
    </source>
</evidence>
<keyword evidence="6" id="KW-0732">Signal</keyword>
<dbReference type="PANTHER" id="PTHR24201">
    <property type="entry name" value="ANK_REP_REGION DOMAIN-CONTAINING PROTEIN"/>
    <property type="match status" value="1"/>
</dbReference>
<dbReference type="PaxDb" id="55529-EKX39522"/>
<dbReference type="PANTHER" id="PTHR24201:SF15">
    <property type="entry name" value="ANKYRIN REPEAT DOMAIN-CONTAINING PROTEIN 66"/>
    <property type="match status" value="1"/>
</dbReference>
<dbReference type="SMART" id="SM00248">
    <property type="entry name" value="ANK"/>
    <property type="match status" value="2"/>
</dbReference>
<reference evidence="8" key="3">
    <citation type="submission" date="2016-03" db="UniProtKB">
        <authorList>
            <consortium name="EnsemblProtists"/>
        </authorList>
    </citation>
    <scope>IDENTIFICATION</scope>
</reference>
<dbReference type="GeneID" id="17296235"/>
<keyword evidence="9" id="KW-1185">Reference proteome</keyword>
<dbReference type="EnsemblProtists" id="EKX39522">
    <property type="protein sequence ID" value="EKX39522"/>
    <property type="gene ID" value="GUITHDRAFT_143506"/>
</dbReference>
<keyword evidence="4" id="KW-0175">Coiled coil</keyword>
<feature type="compositionally biased region" description="Basic and acidic residues" evidence="5">
    <location>
        <begin position="776"/>
        <end position="785"/>
    </location>
</feature>
<proteinExistence type="predicted"/>
<accession>L1ITT3</accession>
<feature type="region of interest" description="Disordered" evidence="5">
    <location>
        <begin position="579"/>
        <end position="609"/>
    </location>
</feature>
<dbReference type="InterPro" id="IPR036770">
    <property type="entry name" value="Ankyrin_rpt-contain_sf"/>
</dbReference>
<feature type="repeat" description="ANK" evidence="3">
    <location>
        <begin position="236"/>
        <end position="268"/>
    </location>
</feature>
<feature type="region of interest" description="Disordered" evidence="5">
    <location>
        <begin position="757"/>
        <end position="785"/>
    </location>
</feature>
<keyword evidence="2 3" id="KW-0040">ANK repeat</keyword>
<dbReference type="Pfam" id="PF12796">
    <property type="entry name" value="Ank_2"/>
    <property type="match status" value="1"/>
</dbReference>
<dbReference type="EMBL" id="JH993039">
    <property type="protein sequence ID" value="EKX39522.1"/>
    <property type="molecule type" value="Genomic_DNA"/>
</dbReference>
<dbReference type="PRINTS" id="PR01415">
    <property type="entry name" value="ANKYRIN"/>
</dbReference>
<evidence type="ECO:0000256" key="5">
    <source>
        <dbReference type="SAM" id="MobiDB-lite"/>
    </source>
</evidence>
<evidence type="ECO:0000313" key="8">
    <source>
        <dbReference type="EnsemblProtists" id="EKX39522"/>
    </source>
</evidence>
<gene>
    <name evidence="7" type="ORF">GUITHDRAFT_143506</name>
</gene>
<name>L1ITT3_GUITC</name>
<dbReference type="OrthoDB" id="370884at2759"/>
<feature type="region of interest" description="Disordered" evidence="5">
    <location>
        <begin position="678"/>
        <end position="727"/>
    </location>
</feature>
<keyword evidence="1" id="KW-0677">Repeat</keyword>
<evidence type="ECO:0000256" key="2">
    <source>
        <dbReference type="ARBA" id="ARBA00023043"/>
    </source>
</evidence>
<feature type="repeat" description="ANK" evidence="3">
    <location>
        <begin position="203"/>
        <end position="235"/>
    </location>
</feature>
<dbReference type="KEGG" id="gtt:GUITHDRAFT_143506"/>
<evidence type="ECO:0000256" key="3">
    <source>
        <dbReference type="PROSITE-ProRule" id="PRU00023"/>
    </source>
</evidence>
<organism evidence="7">
    <name type="scientific">Guillardia theta (strain CCMP2712)</name>
    <name type="common">Cryptophyte</name>
    <dbReference type="NCBI Taxonomy" id="905079"/>
    <lineage>
        <taxon>Eukaryota</taxon>
        <taxon>Cryptophyceae</taxon>
        <taxon>Pyrenomonadales</taxon>
        <taxon>Geminigeraceae</taxon>
        <taxon>Guillardia</taxon>
    </lineage>
</organism>
<feature type="signal peptide" evidence="6">
    <location>
        <begin position="1"/>
        <end position="25"/>
    </location>
</feature>
<feature type="region of interest" description="Disordered" evidence="5">
    <location>
        <begin position="29"/>
        <end position="52"/>
    </location>
</feature>
<dbReference type="eggNOG" id="KOG0504">
    <property type="taxonomic scope" value="Eukaryota"/>
</dbReference>
<dbReference type="RefSeq" id="XP_005826502.1">
    <property type="nucleotide sequence ID" value="XM_005826445.1"/>
</dbReference>
<feature type="region of interest" description="Disordered" evidence="5">
    <location>
        <begin position="938"/>
        <end position="958"/>
    </location>
</feature>
<feature type="region of interest" description="Disordered" evidence="5">
    <location>
        <begin position="299"/>
        <end position="333"/>
    </location>
</feature>
<sequence length="958" mass="104721">MRGRGGGMAMAAAAAILFCFSGAQQVKSLRREDEAEQPARTSASSPLPLLGVRNHTQPPSWLLKLPSELRGGEMKLSLRKMRRVGSESTRKVSLLERSSTSGNDLAALATTTHREQSDAMSSSREGSALPPVERDWHKKMRAAWNSMLTNARVGLLAQGKLLVEPQLKGPASDLMSAALAGNPSLLTEELRKEHASVNIHNEMGETPLMLAAISGNTTALALLLARGAQLDAKDMHGWTALMKAVALGDTEMVKFLLEAGADAKAENNAGQSAMSIAKMWGKKKAAQLLIDAAPAAAGADGPSSSYSHPARQDAGTRGNVGRQAVQTSARSKQARSMKGAVIRACADTISEVDELKGMIENMEAKMKKSDEMWMETLKRKTENQMEQYRMIKSLEQEIQMSRLQVESLEGKLEAIEVSRQLNEVKDQLQGTAAGLSTMSKTLESTLQMLVRKLGLDEPALATLSHPVPATKFEYKKEDEVGGKCPRWQNQIEATPAQECRASVSLPDGSEDVRTSSTCGGLEVVSVESSRASSAQQQGQRADAEQPLKPISLEGPESPQQPFPPKIALREERLKLRENGAEGTFNLRTADASSSSVYGEEKGHDEESSGQQSVAILLSVWTSFLKSEVSKQAGQVLRGLVRTFARVAHFLRSYDWHEVRRGSLWAGVVTQGSVGAFSFGPTSTAENLQRQHDGEEERDDIDVDDDSQLRGQEPHDSSDASFDEVQEKDIVMQEESSVEGMDTAIEEDHDAQNQVDAAAVDKNASKRSSRRANGNGGKERKAPYHIRKSDIPLYSVDETGSLEELSLRSRSSLSPESSFDMGYAEPQLAQQPTMTVRPWMDDPAMGGFNPLPQRKALHQTPCKRLARSKLPFANMPDRMDQALIMIQNDINYLKKGNFAGSKLMQLSGSPHERKKTLLKQRSRSTEPVLVGRMHKSLSDQVPDWAEGEGRSHHTAMIQR</sequence>
<feature type="compositionally biased region" description="Basic residues" evidence="5">
    <location>
        <begin position="911"/>
        <end position="921"/>
    </location>
</feature>
<reference evidence="9" key="2">
    <citation type="submission" date="2012-11" db="EMBL/GenBank/DDBJ databases">
        <authorList>
            <person name="Kuo A."/>
            <person name="Curtis B.A."/>
            <person name="Tanifuji G."/>
            <person name="Burki F."/>
            <person name="Gruber A."/>
            <person name="Irimia M."/>
            <person name="Maruyama S."/>
            <person name="Arias M.C."/>
            <person name="Ball S.G."/>
            <person name="Gile G.H."/>
            <person name="Hirakawa Y."/>
            <person name="Hopkins J.F."/>
            <person name="Rensing S.A."/>
            <person name="Schmutz J."/>
            <person name="Symeonidi A."/>
            <person name="Elias M."/>
            <person name="Eveleigh R.J."/>
            <person name="Herman E.K."/>
            <person name="Klute M.J."/>
            <person name="Nakayama T."/>
            <person name="Obornik M."/>
            <person name="Reyes-Prieto A."/>
            <person name="Armbrust E.V."/>
            <person name="Aves S.J."/>
            <person name="Beiko R.G."/>
            <person name="Coutinho P."/>
            <person name="Dacks J.B."/>
            <person name="Durnford D.G."/>
            <person name="Fast N.M."/>
            <person name="Green B.R."/>
            <person name="Grisdale C."/>
            <person name="Hempe F."/>
            <person name="Henrissat B."/>
            <person name="Hoppner M.P."/>
            <person name="Ishida K.-I."/>
            <person name="Kim E."/>
            <person name="Koreny L."/>
            <person name="Kroth P.G."/>
            <person name="Liu Y."/>
            <person name="Malik S.-B."/>
            <person name="Maier U.G."/>
            <person name="McRose D."/>
            <person name="Mock T."/>
            <person name="Neilson J.A."/>
            <person name="Onodera N.T."/>
            <person name="Poole A.M."/>
            <person name="Pritham E.J."/>
            <person name="Richards T.A."/>
            <person name="Rocap G."/>
            <person name="Roy S.W."/>
            <person name="Sarai C."/>
            <person name="Schaack S."/>
            <person name="Shirato S."/>
            <person name="Slamovits C.H."/>
            <person name="Spencer D.F."/>
            <person name="Suzuki S."/>
            <person name="Worden A.Z."/>
            <person name="Zauner S."/>
            <person name="Barry K."/>
            <person name="Bell C."/>
            <person name="Bharti A.K."/>
            <person name="Crow J.A."/>
            <person name="Grimwood J."/>
            <person name="Kramer R."/>
            <person name="Lindquist E."/>
            <person name="Lucas S."/>
            <person name="Salamov A."/>
            <person name="McFadden G.I."/>
            <person name="Lane C.E."/>
            <person name="Keeling P.J."/>
            <person name="Gray M.W."/>
            <person name="Grigoriev I.V."/>
            <person name="Archibald J.M."/>
        </authorList>
    </citation>
    <scope>NUCLEOTIDE SEQUENCE</scope>
    <source>
        <strain evidence="9">CCMP2712</strain>
    </source>
</reference>
<dbReference type="Proteomes" id="UP000011087">
    <property type="component" value="Unassembled WGS sequence"/>
</dbReference>
<dbReference type="PROSITE" id="PS50088">
    <property type="entry name" value="ANK_REPEAT"/>
    <property type="match status" value="2"/>
</dbReference>
<dbReference type="InterPro" id="IPR002110">
    <property type="entry name" value="Ankyrin_rpt"/>
</dbReference>
<dbReference type="Gene3D" id="1.25.40.20">
    <property type="entry name" value="Ankyrin repeat-containing domain"/>
    <property type="match status" value="1"/>
</dbReference>
<feature type="coiled-coil region" evidence="4">
    <location>
        <begin position="345"/>
        <end position="411"/>
    </location>
</feature>
<evidence type="ECO:0000256" key="4">
    <source>
        <dbReference type="SAM" id="Coils"/>
    </source>
</evidence>
<feature type="region of interest" description="Disordered" evidence="5">
    <location>
        <begin position="110"/>
        <end position="131"/>
    </location>
</feature>
<dbReference type="PROSITE" id="PS50297">
    <property type="entry name" value="ANK_REP_REGION"/>
    <property type="match status" value="2"/>
</dbReference>